<evidence type="ECO:0000313" key="2">
    <source>
        <dbReference type="EMBL" id="WDZ50233.1"/>
    </source>
</evidence>
<dbReference type="Gene3D" id="3.30.1390.10">
    <property type="match status" value="1"/>
</dbReference>
<dbReference type="GO" id="GO:0005840">
    <property type="term" value="C:ribosome"/>
    <property type="evidence" value="ECO:0007669"/>
    <property type="project" value="UniProtKB-KW"/>
</dbReference>
<name>A0AAJ6NGX7_9GAMM</name>
<protein>
    <submittedName>
        <fullName evidence="2">Ribosomal protein L7/L12</fullName>
    </submittedName>
</protein>
<proteinExistence type="predicted"/>
<keyword evidence="1" id="KW-0472">Membrane</keyword>
<dbReference type="GO" id="GO:0006412">
    <property type="term" value="P:translation"/>
    <property type="evidence" value="ECO:0007669"/>
    <property type="project" value="InterPro"/>
</dbReference>
<reference evidence="2" key="2">
    <citation type="submission" date="2023-02" db="EMBL/GenBank/DDBJ databases">
        <authorList>
            <person name="Huang Y."/>
            <person name="Zhang Y."/>
            <person name="Zhang T."/>
            <person name="Wang J."/>
        </authorList>
    </citation>
    <scope>NUCLEOTIDE SEQUENCE</scope>
    <source>
        <strain evidence="2">KJ-1</strain>
    </source>
</reference>
<dbReference type="Proteomes" id="UP001199528">
    <property type="component" value="Chromosome"/>
</dbReference>
<keyword evidence="1" id="KW-0812">Transmembrane</keyword>
<evidence type="ECO:0000256" key="1">
    <source>
        <dbReference type="SAM" id="Phobius"/>
    </source>
</evidence>
<dbReference type="AlphaFoldDB" id="A0AAJ6NGX7"/>
<dbReference type="SUPFAM" id="SSF54736">
    <property type="entry name" value="ClpS-like"/>
    <property type="match status" value="1"/>
</dbReference>
<evidence type="ECO:0000313" key="3">
    <source>
        <dbReference type="Proteomes" id="UP001199528"/>
    </source>
</evidence>
<dbReference type="KEGG" id="aviv:LF296_12970"/>
<dbReference type="InterPro" id="IPR014719">
    <property type="entry name" value="Ribosomal_bL12_C/ClpS-like"/>
</dbReference>
<keyword evidence="2" id="KW-0687">Ribonucleoprotein</keyword>
<organism evidence="2 3">
    <name type="scientific">Acinetobacter vivianii</name>
    <dbReference type="NCBI Taxonomy" id="1776742"/>
    <lineage>
        <taxon>Bacteria</taxon>
        <taxon>Pseudomonadati</taxon>
        <taxon>Pseudomonadota</taxon>
        <taxon>Gammaproteobacteria</taxon>
        <taxon>Moraxellales</taxon>
        <taxon>Moraxellaceae</taxon>
        <taxon>Acinetobacter</taxon>
    </lineage>
</organism>
<gene>
    <name evidence="2" type="ORF">LF296_12970</name>
</gene>
<feature type="transmembrane region" description="Helical" evidence="1">
    <location>
        <begin position="67"/>
        <end position="86"/>
    </location>
</feature>
<keyword evidence="2" id="KW-0689">Ribosomal protein</keyword>
<dbReference type="GO" id="GO:0003735">
    <property type="term" value="F:structural constituent of ribosome"/>
    <property type="evidence" value="ECO:0007669"/>
    <property type="project" value="InterPro"/>
</dbReference>
<dbReference type="RefSeq" id="WP_272654625.1">
    <property type="nucleotide sequence ID" value="NZ_CP085083.1"/>
</dbReference>
<dbReference type="EMBL" id="CP085083">
    <property type="protein sequence ID" value="WDZ50233.1"/>
    <property type="molecule type" value="Genomic_DNA"/>
</dbReference>
<accession>A0AAJ6NGX7</accession>
<keyword evidence="1" id="KW-1133">Transmembrane helix</keyword>
<reference evidence="2" key="1">
    <citation type="journal article" date="2022" name="Front Environ Sci">
        <title>Complete genome sequence analysis of a novel alkane-degrading bacterial strain, Acinetobacter vivianii KJ-1, and its diesel degradation ability.</title>
        <authorList>
            <person name="Zhang Y."/>
            <person name="Song F."/>
            <person name="Wang J."/>
            <person name="Zhao Q."/>
            <person name="Zheng L."/>
            <person name="Wang Z."/>
            <person name="Zhang X."/>
            <person name="Gao Y."/>
            <person name="Chen G."/>
            <person name="Huang Y."/>
        </authorList>
    </citation>
    <scope>NUCLEOTIDE SEQUENCE</scope>
    <source>
        <strain evidence="2">KJ-1</strain>
    </source>
</reference>
<sequence length="87" mass="9872">MSSLPRIPPEALNVLREGQLIDAIKITREQTGLGLKESKDLIDQYLQEHPQEQAHVQEQLAQKSRGGIKVIVFIIVILAVLIWFVMK</sequence>